<feature type="region of interest" description="Disordered" evidence="6">
    <location>
        <begin position="60"/>
        <end position="92"/>
    </location>
</feature>
<dbReference type="FunFam" id="3.40.50.300:FF:000091">
    <property type="entry name" value="Probable GTP-binding protein 1"/>
    <property type="match status" value="1"/>
</dbReference>
<dbReference type="Gene3D" id="2.40.30.10">
    <property type="entry name" value="Translation factors"/>
    <property type="match status" value="2"/>
</dbReference>
<evidence type="ECO:0000313" key="8">
    <source>
        <dbReference type="EMBL" id="KAG7098541.1"/>
    </source>
</evidence>
<dbReference type="InterPro" id="IPR009001">
    <property type="entry name" value="Transl_elong_EF1A/Init_IF2_C"/>
</dbReference>
<evidence type="ECO:0000259" key="7">
    <source>
        <dbReference type="PROSITE" id="PS51722"/>
    </source>
</evidence>
<dbReference type="Proteomes" id="UP001049176">
    <property type="component" value="Chromosome 1"/>
</dbReference>
<dbReference type="OrthoDB" id="248233at2759"/>
<dbReference type="InterPro" id="IPR004160">
    <property type="entry name" value="Transl_elong_EFTu/EF1A_C"/>
</dbReference>
<dbReference type="InterPro" id="IPR000795">
    <property type="entry name" value="T_Tr_GTP-bd_dom"/>
</dbReference>
<gene>
    <name evidence="8" type="ORF">E1B28_000477</name>
</gene>
<dbReference type="GO" id="GO:0003746">
    <property type="term" value="F:translation elongation factor activity"/>
    <property type="evidence" value="ECO:0007669"/>
    <property type="project" value="UniProtKB-KW"/>
</dbReference>
<dbReference type="PROSITE" id="PS51722">
    <property type="entry name" value="G_TR_2"/>
    <property type="match status" value="1"/>
</dbReference>
<comment type="caution">
    <text evidence="8">The sequence shown here is derived from an EMBL/GenBank/DDBJ whole genome shotgun (WGS) entry which is preliminary data.</text>
</comment>
<dbReference type="GO" id="GO:0005525">
    <property type="term" value="F:GTP binding"/>
    <property type="evidence" value="ECO:0007669"/>
    <property type="project" value="UniProtKB-KW"/>
</dbReference>
<dbReference type="InterPro" id="IPR027417">
    <property type="entry name" value="P-loop_NTPase"/>
</dbReference>
<evidence type="ECO:0000313" key="9">
    <source>
        <dbReference type="Proteomes" id="UP001049176"/>
    </source>
</evidence>
<name>A0A9P7V1C0_9AGAR</name>
<evidence type="ECO:0000256" key="5">
    <source>
        <dbReference type="ARBA" id="ARBA00023134"/>
    </source>
</evidence>
<reference evidence="8" key="1">
    <citation type="journal article" date="2021" name="Genome Biol. Evol.">
        <title>The assembled and annotated genome of the fairy-ring fungus Marasmius oreades.</title>
        <authorList>
            <person name="Hiltunen M."/>
            <person name="Ament-Velasquez S.L."/>
            <person name="Johannesson H."/>
        </authorList>
    </citation>
    <scope>NUCLEOTIDE SEQUENCE</scope>
    <source>
        <strain evidence="8">03SP1</strain>
    </source>
</reference>
<dbReference type="PANTHER" id="PTHR43721">
    <property type="entry name" value="ELONGATION FACTOR TU-RELATED"/>
    <property type="match status" value="1"/>
</dbReference>
<evidence type="ECO:0000256" key="4">
    <source>
        <dbReference type="ARBA" id="ARBA00022917"/>
    </source>
</evidence>
<dbReference type="Pfam" id="PF00009">
    <property type="entry name" value="GTP_EFTU"/>
    <property type="match status" value="1"/>
</dbReference>
<dbReference type="FunFam" id="2.40.30.10:FF:000084">
    <property type="entry name" value="GTP-binding elongation factor Tu family"/>
    <property type="match status" value="1"/>
</dbReference>
<sequence>MAPTNTNKTRLSTFQSEIEEIHHREVAKQRAHMAAAVLVPATAKDTKKDVKGKMKDVVETIEKSGKPVESKDMNGKSKDETSAGTQSDTSEMQERIMSWLLANSTTERDNARDILATLITQNHGEYVLRIGVQPPREKLFANELVEDAEEEGWTGIERTIEQLDYLRNQIANVVEEIGGKTCVLFESKGNHPRTSILLRLPPASVALTPEVRCAVVGNVDSGKSTTLGVLTRGALDDGRGRARVGLFRHKHEIETGRTSSVGMEILGFDPAGKPILPDTAGSTDPEVIRREKLGWEEISVQAAKIVSFIDLAGHEKYLKTTLYGLTSGAPSCVVLIVGANAGLIGMSKEHLSIALALSVPIVVCVTKIDMTPVNVMAETIKQVVKVLKSPGCRKMPVFVKSAETAVEAAMTFGKDRSCPIFQVSNVTGEGLDYLRTFLNLLPSSEADTDKFAPDQPLEFSITEVWSVPYVGTVVNGIVNSGRISKGDPVILGPDSNGNYQTTSVKDMQRKRATVTAMRVCSTETKVPPPKAVRQFEGQVLILYHNTTLQRNYQAMLHCGAVRQTVRIVSMDHPQGILRTGDRATVQFEFISHPEFVKEGMKLLFREGKTKGLGVITKLL</sequence>
<dbReference type="AlphaFoldDB" id="A0A9P7V1C0"/>
<protein>
    <recommendedName>
        <fullName evidence="7">Tr-type G domain-containing protein</fullName>
    </recommendedName>
</protein>
<comment type="similarity">
    <text evidence="1">Belongs to the TRAFAC class translation factor GTPase superfamily. Classic translation factor GTPase family. EF-Tu/EF-1A subfamily.</text>
</comment>
<dbReference type="GO" id="GO:0003924">
    <property type="term" value="F:GTPase activity"/>
    <property type="evidence" value="ECO:0007669"/>
    <property type="project" value="InterPro"/>
</dbReference>
<evidence type="ECO:0000256" key="6">
    <source>
        <dbReference type="SAM" id="MobiDB-lite"/>
    </source>
</evidence>
<keyword evidence="9" id="KW-1185">Reference proteome</keyword>
<dbReference type="RefSeq" id="XP_043015011.1">
    <property type="nucleotide sequence ID" value="XM_043146309.1"/>
</dbReference>
<dbReference type="InterPro" id="IPR035531">
    <property type="entry name" value="GTPBP1-like"/>
</dbReference>
<dbReference type="InterPro" id="IPR009000">
    <property type="entry name" value="Transl_B-barrel_sf"/>
</dbReference>
<dbReference type="Pfam" id="PF03143">
    <property type="entry name" value="GTP_EFTU_D3"/>
    <property type="match status" value="1"/>
</dbReference>
<keyword evidence="3" id="KW-0251">Elongation factor</keyword>
<keyword evidence="4" id="KW-0648">Protein biosynthesis</keyword>
<keyword evidence="2" id="KW-0547">Nucleotide-binding</keyword>
<organism evidence="8 9">
    <name type="scientific">Marasmius oreades</name>
    <name type="common">fairy-ring Marasmius</name>
    <dbReference type="NCBI Taxonomy" id="181124"/>
    <lineage>
        <taxon>Eukaryota</taxon>
        <taxon>Fungi</taxon>
        <taxon>Dikarya</taxon>
        <taxon>Basidiomycota</taxon>
        <taxon>Agaricomycotina</taxon>
        <taxon>Agaricomycetes</taxon>
        <taxon>Agaricomycetidae</taxon>
        <taxon>Agaricales</taxon>
        <taxon>Marasmiineae</taxon>
        <taxon>Marasmiaceae</taxon>
        <taxon>Marasmius</taxon>
    </lineage>
</organism>
<dbReference type="Gene3D" id="3.40.50.300">
    <property type="entry name" value="P-loop containing nucleotide triphosphate hydrolases"/>
    <property type="match status" value="1"/>
</dbReference>
<dbReference type="SUPFAM" id="SSF50465">
    <property type="entry name" value="EF-Tu/eEF-1alpha/eIF2-gamma C-terminal domain"/>
    <property type="match status" value="1"/>
</dbReference>
<keyword evidence="5" id="KW-0342">GTP-binding</keyword>
<dbReference type="KEGG" id="more:E1B28_000477"/>
<dbReference type="GeneID" id="66069553"/>
<feature type="domain" description="Tr-type G" evidence="7">
    <location>
        <begin position="208"/>
        <end position="445"/>
    </location>
</feature>
<proteinExistence type="inferred from homology"/>
<evidence type="ECO:0000256" key="2">
    <source>
        <dbReference type="ARBA" id="ARBA00022741"/>
    </source>
</evidence>
<feature type="compositionally biased region" description="Basic and acidic residues" evidence="6">
    <location>
        <begin position="60"/>
        <end position="81"/>
    </location>
</feature>
<accession>A0A9P7V1C0</accession>
<dbReference type="CDD" id="cd03708">
    <property type="entry name" value="GTPBP_III"/>
    <property type="match status" value="1"/>
</dbReference>
<dbReference type="PANTHER" id="PTHR43721:SF9">
    <property type="entry name" value="GTP-BINDING PROTEIN 1"/>
    <property type="match status" value="1"/>
</dbReference>
<dbReference type="EMBL" id="CM032181">
    <property type="protein sequence ID" value="KAG7098541.1"/>
    <property type="molecule type" value="Genomic_DNA"/>
</dbReference>
<dbReference type="InterPro" id="IPR050055">
    <property type="entry name" value="EF-Tu_GTPase"/>
</dbReference>
<dbReference type="SUPFAM" id="SSF52540">
    <property type="entry name" value="P-loop containing nucleoside triphosphate hydrolases"/>
    <property type="match status" value="1"/>
</dbReference>
<evidence type="ECO:0000256" key="1">
    <source>
        <dbReference type="ARBA" id="ARBA00007249"/>
    </source>
</evidence>
<dbReference type="CDD" id="cd04165">
    <property type="entry name" value="GTPBP1_like"/>
    <property type="match status" value="1"/>
</dbReference>
<dbReference type="SUPFAM" id="SSF50447">
    <property type="entry name" value="Translation proteins"/>
    <property type="match status" value="1"/>
</dbReference>
<evidence type="ECO:0000256" key="3">
    <source>
        <dbReference type="ARBA" id="ARBA00022768"/>
    </source>
</evidence>